<gene>
    <name evidence="1" type="ORF">FHW36_10551</name>
</gene>
<keyword evidence="2" id="KW-1185">Reference proteome</keyword>
<accession>A0A561PNC5</accession>
<sequence length="301" mass="34662">MNNGKKISPHAILALKEALSVIYWKKEDLQDFIKLTLENNAIVGTINWNVTKRESVKELIERMVNRQDIFKNDLMNLFFAVTDFDDYGNLAFWDEDGSKTKRAKDAVSKLRTLTKGYIEVTKEQDEAKKRKIESEKKILKNKSLNEELSILKDKFNSIATNKDFQKRGFELEKFLYDLFLLYDLEPKGSFKIYGEQIDGAFTFQGADYLLEAKWKSQVSRGDLATFCYKVETKFKTAVGLLVTIDGVTPEAISPDFKSIIIMDGFDIISILEGRIGLTDLLFRKRRKAIETGKIYLNVNEL</sequence>
<dbReference type="RefSeq" id="WP_145670810.1">
    <property type="nucleotide sequence ID" value="NZ_VIWO01000005.1"/>
</dbReference>
<reference evidence="1 2" key="1">
    <citation type="submission" date="2019-06" db="EMBL/GenBank/DDBJ databases">
        <title>Sorghum-associated microbial communities from plants grown in Nebraska, USA.</title>
        <authorList>
            <person name="Schachtman D."/>
        </authorList>
    </citation>
    <scope>NUCLEOTIDE SEQUENCE [LARGE SCALE GENOMIC DNA]</scope>
    <source>
        <strain evidence="1 2">1209</strain>
    </source>
</reference>
<dbReference type="OrthoDB" id="1395176at2"/>
<dbReference type="InterPro" id="IPR011335">
    <property type="entry name" value="Restrct_endonuc-II-like"/>
</dbReference>
<evidence type="ECO:0000313" key="1">
    <source>
        <dbReference type="EMBL" id="TWF39614.1"/>
    </source>
</evidence>
<evidence type="ECO:0000313" key="2">
    <source>
        <dbReference type="Proteomes" id="UP000320811"/>
    </source>
</evidence>
<proteinExistence type="predicted"/>
<comment type="caution">
    <text evidence="1">The sequence shown here is derived from an EMBL/GenBank/DDBJ whole genome shotgun (WGS) entry which is preliminary data.</text>
</comment>
<protein>
    <recommendedName>
        <fullName evidence="3">Restriction endonuclease</fullName>
    </recommendedName>
</protein>
<name>A0A561PNC5_9BACT</name>
<dbReference type="SUPFAM" id="SSF52980">
    <property type="entry name" value="Restriction endonuclease-like"/>
    <property type="match status" value="1"/>
</dbReference>
<evidence type="ECO:0008006" key="3">
    <source>
        <dbReference type="Google" id="ProtNLM"/>
    </source>
</evidence>
<organism evidence="1 2">
    <name type="scientific">Chitinophaga polysaccharea</name>
    <dbReference type="NCBI Taxonomy" id="1293035"/>
    <lineage>
        <taxon>Bacteria</taxon>
        <taxon>Pseudomonadati</taxon>
        <taxon>Bacteroidota</taxon>
        <taxon>Chitinophagia</taxon>
        <taxon>Chitinophagales</taxon>
        <taxon>Chitinophagaceae</taxon>
        <taxon>Chitinophaga</taxon>
    </lineage>
</organism>
<dbReference type="Proteomes" id="UP000320811">
    <property type="component" value="Unassembled WGS sequence"/>
</dbReference>
<dbReference type="EMBL" id="VIWO01000005">
    <property type="protein sequence ID" value="TWF39614.1"/>
    <property type="molecule type" value="Genomic_DNA"/>
</dbReference>
<dbReference type="AlphaFoldDB" id="A0A561PNC5"/>